<dbReference type="GO" id="GO:0005829">
    <property type="term" value="C:cytosol"/>
    <property type="evidence" value="ECO:0007669"/>
    <property type="project" value="TreeGrafter"/>
</dbReference>
<reference evidence="10" key="1">
    <citation type="submission" date="2022-06" db="EMBL/GenBank/DDBJ databases">
        <authorList>
            <consortium name="SYNGENTA / RWTH Aachen University"/>
        </authorList>
    </citation>
    <scope>NUCLEOTIDE SEQUENCE</scope>
</reference>
<evidence type="ECO:0000313" key="11">
    <source>
        <dbReference type="Proteomes" id="UP001153365"/>
    </source>
</evidence>
<dbReference type="GO" id="GO:0035999">
    <property type="term" value="P:tetrahydrofolate interconversion"/>
    <property type="evidence" value="ECO:0007669"/>
    <property type="project" value="TreeGrafter"/>
</dbReference>
<keyword evidence="7" id="KW-0560">Oxidoreductase</keyword>
<evidence type="ECO:0000256" key="2">
    <source>
        <dbReference type="ARBA" id="ARBA00004777"/>
    </source>
</evidence>
<dbReference type="InterPro" id="IPR029041">
    <property type="entry name" value="FAD-linked_oxidoreductase-like"/>
</dbReference>
<evidence type="ECO:0000256" key="3">
    <source>
        <dbReference type="ARBA" id="ARBA00006743"/>
    </source>
</evidence>
<dbReference type="Pfam" id="PF21895">
    <property type="entry name" value="MTHFR_C"/>
    <property type="match status" value="1"/>
</dbReference>
<dbReference type="FunFam" id="3.20.20.220:FF:000002">
    <property type="entry name" value="Methylenetetrahydrofolate reductase"/>
    <property type="match status" value="1"/>
</dbReference>
<evidence type="ECO:0000256" key="1">
    <source>
        <dbReference type="ARBA" id="ARBA00001974"/>
    </source>
</evidence>
<dbReference type="CDD" id="cd00537">
    <property type="entry name" value="MTHFR"/>
    <property type="match status" value="1"/>
</dbReference>
<dbReference type="InterPro" id="IPR003171">
    <property type="entry name" value="Mehydrof_redctse-like"/>
</dbReference>
<accession>A0AAV0B3S0</accession>
<evidence type="ECO:0000313" key="10">
    <source>
        <dbReference type="EMBL" id="CAH7676997.1"/>
    </source>
</evidence>
<keyword evidence="5" id="KW-0274">FAD</keyword>
<gene>
    <name evidence="10" type="ORF">PPACK8108_LOCUS12108</name>
</gene>
<protein>
    <submittedName>
        <fullName evidence="10">Methylenetetrahydrofolate reductase-domain-containing protein</fullName>
    </submittedName>
</protein>
<evidence type="ECO:0000256" key="7">
    <source>
        <dbReference type="ARBA" id="ARBA00023002"/>
    </source>
</evidence>
<dbReference type="GO" id="GO:0009086">
    <property type="term" value="P:methionine biosynthetic process"/>
    <property type="evidence" value="ECO:0007669"/>
    <property type="project" value="TreeGrafter"/>
</dbReference>
<dbReference type="GO" id="GO:0071949">
    <property type="term" value="F:FAD binding"/>
    <property type="evidence" value="ECO:0007669"/>
    <property type="project" value="TreeGrafter"/>
</dbReference>
<comment type="similarity">
    <text evidence="3">Belongs to the methylenetetrahydrofolate reductase family.</text>
</comment>
<name>A0AAV0B3S0_PHAPC</name>
<evidence type="ECO:0000259" key="9">
    <source>
        <dbReference type="Pfam" id="PF21895"/>
    </source>
</evidence>
<dbReference type="PANTHER" id="PTHR45754">
    <property type="entry name" value="METHYLENETETRAHYDROFOLATE REDUCTASE"/>
    <property type="match status" value="1"/>
</dbReference>
<dbReference type="Proteomes" id="UP001153365">
    <property type="component" value="Unassembled WGS sequence"/>
</dbReference>
<dbReference type="Pfam" id="PF02219">
    <property type="entry name" value="MTHFR"/>
    <property type="match status" value="1"/>
</dbReference>
<dbReference type="Gene3D" id="3.20.20.220">
    <property type="match status" value="1"/>
</dbReference>
<keyword evidence="4" id="KW-0285">Flavoprotein</keyword>
<sequence>MVMRRVTDLIESLGDDKVYYTLEYFPPKTSDGLNNLINRIHRMVSNLNPSCIHITWNPSSSDTSLDLIELIQSRFLVPCCLHLTCTNIQTSQLDQTLMQAKELGIVNILALRGDPPRGTESWVPTDQKFQHAIDLVRYIRKKFGDWFCIGVAGYPEASLDSSNKPDPDREMSYLVQKVEAGAEFIVTQLFYDAENFISWYDRCRRIGIKVPILPGIMPIQTYQGFRRLTALCKTKIPESVQLSLNSIKTDDRAVGEYGIKLSLEIIREIQSKLSVKSFYLSTLNLEKSITKLVDHLGWNLRTETTASSDLQTSNPELILNKLYNPEFVQGVVVGSNRSITWDEFPNGRFSDSRSPAFDLEKIYGSQSIGKIAESQQWGLPTTVEEITEIFYSFSDGKIPLIPWSEEPLALETSPISPFLLKLNRAGLWTVGSQPAVDGVDSTDPAFGFGPVGGRIYQKAFVEFFIDERDVERVIGLIESQRDSDGINQFRYYAGNSRSGDVIRTNVSRGEKNSVTWGVFANAEVVTTTHIEESSFKTWKEEAFEIWNQWAELCLNNKYEPKNVTNNKEEEEDRMSKKRKSYELLKDMNRTRWLFSIVNHDYKDKFELWNFLIDEIL</sequence>
<organism evidence="10 11">
    <name type="scientific">Phakopsora pachyrhizi</name>
    <name type="common">Asian soybean rust disease fungus</name>
    <dbReference type="NCBI Taxonomy" id="170000"/>
    <lineage>
        <taxon>Eukaryota</taxon>
        <taxon>Fungi</taxon>
        <taxon>Dikarya</taxon>
        <taxon>Basidiomycota</taxon>
        <taxon>Pucciniomycotina</taxon>
        <taxon>Pucciniomycetes</taxon>
        <taxon>Pucciniales</taxon>
        <taxon>Phakopsoraceae</taxon>
        <taxon>Phakopsora</taxon>
    </lineage>
</organism>
<dbReference type="InterPro" id="IPR004621">
    <property type="entry name" value="Fadh2_euk"/>
</dbReference>
<keyword evidence="6" id="KW-0521">NADP</keyword>
<dbReference type="NCBIfam" id="TIGR00677">
    <property type="entry name" value="fadh2_euk"/>
    <property type="match status" value="1"/>
</dbReference>
<evidence type="ECO:0000256" key="4">
    <source>
        <dbReference type="ARBA" id="ARBA00022630"/>
    </source>
</evidence>
<dbReference type="GO" id="GO:0004489">
    <property type="term" value="F:methylenetetrahydrofolate reductase [NAD(P)H] activity"/>
    <property type="evidence" value="ECO:0007669"/>
    <property type="project" value="InterPro"/>
</dbReference>
<dbReference type="PANTHER" id="PTHR45754:SF1">
    <property type="entry name" value="METHYLENETETRAHYDROFOLATE REDUCTASE 1"/>
    <property type="match status" value="1"/>
</dbReference>
<evidence type="ECO:0000256" key="8">
    <source>
        <dbReference type="RuleBase" id="RU004254"/>
    </source>
</evidence>
<dbReference type="AlphaFoldDB" id="A0AAV0B3S0"/>
<keyword evidence="11" id="KW-1185">Reference proteome</keyword>
<dbReference type="InterPro" id="IPR053806">
    <property type="entry name" value="MTHFR_C"/>
</dbReference>
<evidence type="ECO:0000256" key="5">
    <source>
        <dbReference type="ARBA" id="ARBA00022827"/>
    </source>
</evidence>
<comment type="pathway">
    <text evidence="2 8">One-carbon metabolism; tetrahydrofolate interconversion.</text>
</comment>
<dbReference type="EMBL" id="CALTRL010002866">
    <property type="protein sequence ID" value="CAH7676997.1"/>
    <property type="molecule type" value="Genomic_DNA"/>
</dbReference>
<proteinExistence type="inferred from homology"/>
<comment type="cofactor">
    <cofactor evidence="1">
        <name>FAD</name>
        <dbReference type="ChEBI" id="CHEBI:57692"/>
    </cofactor>
</comment>
<comment type="caution">
    <text evidence="10">The sequence shown here is derived from an EMBL/GenBank/DDBJ whole genome shotgun (WGS) entry which is preliminary data.</text>
</comment>
<dbReference type="SUPFAM" id="SSF51730">
    <property type="entry name" value="FAD-linked oxidoreductase"/>
    <property type="match status" value="1"/>
</dbReference>
<feature type="domain" description="MTHFR SAM-binding regulatory" evidence="9">
    <location>
        <begin position="337"/>
        <end position="554"/>
    </location>
</feature>
<evidence type="ECO:0000256" key="6">
    <source>
        <dbReference type="ARBA" id="ARBA00022857"/>
    </source>
</evidence>